<reference evidence="1 2" key="1">
    <citation type="journal article" date="2014" name="Genome Biol. Evol.">
        <title>Acetic acid bacteria genomes reveal functional traits for adaptation to life in insect guts.</title>
        <authorList>
            <person name="Chouaia B."/>
            <person name="Gaiarsa S."/>
            <person name="Crotti E."/>
            <person name="Comandatore F."/>
            <person name="Degli Esposti M."/>
            <person name="Ricci I."/>
            <person name="Alma A."/>
            <person name="Favia G."/>
            <person name="Bandi C."/>
            <person name="Daffonchio D."/>
        </authorList>
    </citation>
    <scope>NUCLEOTIDE SEQUENCE [LARGE SCALE GENOMIC DNA]</scope>
    <source>
        <strain evidence="1 2">SF2.1</strain>
    </source>
</reference>
<dbReference type="Proteomes" id="UP000027583">
    <property type="component" value="Unassembled WGS sequence"/>
</dbReference>
<dbReference type="EMBL" id="CBLX010000013">
    <property type="protein sequence ID" value="CDG40047.1"/>
    <property type="molecule type" value="Genomic_DNA"/>
</dbReference>
<protein>
    <submittedName>
        <fullName evidence="1">Uncharacterized protein</fullName>
    </submittedName>
</protein>
<name>A0A060QL62_9PROT</name>
<sequence length="42" mass="4341">MTGRGTLEGDADMSSLLQFCAHDAAFCVLCELSPGGFTPFSG</sequence>
<dbReference type="AlphaFoldDB" id="A0A060QL62"/>
<evidence type="ECO:0000313" key="2">
    <source>
        <dbReference type="Proteomes" id="UP000027583"/>
    </source>
</evidence>
<comment type="caution">
    <text evidence="1">The sequence shown here is derived from an EMBL/GenBank/DDBJ whole genome shotgun (WGS) entry which is preliminary data.</text>
</comment>
<reference evidence="1 2" key="2">
    <citation type="journal article" date="2014" name="PLoS ONE">
        <title>Evolution of mitochondria reconstructed from the energy metabolism of living bacteria.</title>
        <authorList>
            <person name="Degli Esposti M."/>
            <person name="Chouaia B."/>
            <person name="Comandatore F."/>
            <person name="Crotti E."/>
            <person name="Sassera D."/>
            <person name="Lievens P.M."/>
            <person name="Daffonchio D."/>
            <person name="Bandi C."/>
        </authorList>
    </citation>
    <scope>NUCLEOTIDE SEQUENCE [LARGE SCALE GENOMIC DNA]</scope>
    <source>
        <strain evidence="1 2">SF2.1</strain>
    </source>
</reference>
<gene>
    <name evidence="1" type="ORF">ASAP_2002</name>
</gene>
<organism evidence="1 2">
    <name type="scientific">Asaia bogorensis</name>
    <dbReference type="NCBI Taxonomy" id="91915"/>
    <lineage>
        <taxon>Bacteria</taxon>
        <taxon>Pseudomonadati</taxon>
        <taxon>Pseudomonadota</taxon>
        <taxon>Alphaproteobacteria</taxon>
        <taxon>Acetobacterales</taxon>
        <taxon>Acetobacteraceae</taxon>
        <taxon>Asaia</taxon>
    </lineage>
</organism>
<proteinExistence type="predicted"/>
<evidence type="ECO:0000313" key="1">
    <source>
        <dbReference type="EMBL" id="CDG40047.1"/>
    </source>
</evidence>
<accession>A0A060QL62</accession>